<dbReference type="RefSeq" id="WP_091468880.1">
    <property type="nucleotide sequence ID" value="NZ_FOEI01000006.1"/>
</dbReference>
<dbReference type="Proteomes" id="UP000198648">
    <property type="component" value="Unassembled WGS sequence"/>
</dbReference>
<feature type="transmembrane region" description="Helical" evidence="1">
    <location>
        <begin position="122"/>
        <end position="140"/>
    </location>
</feature>
<feature type="transmembrane region" description="Helical" evidence="1">
    <location>
        <begin position="160"/>
        <end position="177"/>
    </location>
</feature>
<keyword evidence="1" id="KW-0472">Membrane</keyword>
<keyword evidence="1" id="KW-0812">Transmembrane</keyword>
<proteinExistence type="predicted"/>
<sequence length="188" mass="22055">MNSNALARNINNLTRLFYVISLFVVYFIKVPILYFYIIFFFINVEILLLKKNQSNTKIFKTTQVFFTLFVSYVLFVRAHMCGFSLTTEDNLNTIEHLLFAFVISLMIYYYSSFFGKVNHSKSVVISVVIFNLIGLINEFFQNYFQGKPVFVLDEFSIKDLIVNVLGTLVFILLISLFKMKFTIQEKQN</sequence>
<feature type="transmembrane region" description="Helical" evidence="1">
    <location>
        <begin position="64"/>
        <end position="85"/>
    </location>
</feature>
<evidence type="ECO:0008006" key="4">
    <source>
        <dbReference type="Google" id="ProtNLM"/>
    </source>
</evidence>
<evidence type="ECO:0000256" key="1">
    <source>
        <dbReference type="SAM" id="Phobius"/>
    </source>
</evidence>
<evidence type="ECO:0000313" key="3">
    <source>
        <dbReference type="Proteomes" id="UP000198648"/>
    </source>
</evidence>
<dbReference type="EMBL" id="FOEI01000006">
    <property type="protein sequence ID" value="SEQ08826.1"/>
    <property type="molecule type" value="Genomic_DNA"/>
</dbReference>
<keyword evidence="1" id="KW-1133">Transmembrane helix</keyword>
<feature type="transmembrane region" description="Helical" evidence="1">
    <location>
        <begin position="16"/>
        <end position="43"/>
    </location>
</feature>
<keyword evidence="3" id="KW-1185">Reference proteome</keyword>
<name>A0A1H9D5S5_9FLAO</name>
<gene>
    <name evidence="2" type="ORF">SAMN05444005_10649</name>
</gene>
<feature type="transmembrane region" description="Helical" evidence="1">
    <location>
        <begin position="91"/>
        <end position="110"/>
    </location>
</feature>
<reference evidence="2 3" key="1">
    <citation type="submission" date="2016-10" db="EMBL/GenBank/DDBJ databases">
        <authorList>
            <person name="de Groot N.N."/>
        </authorList>
    </citation>
    <scope>NUCLEOTIDE SEQUENCE [LARGE SCALE GENOMIC DNA]</scope>
    <source>
        <strain evidence="2 3">DSM 27078</strain>
    </source>
</reference>
<dbReference type="STRING" id="1299341.SAMN05444005_10649"/>
<protein>
    <recommendedName>
        <fullName evidence="4">VanZ like family protein</fullName>
    </recommendedName>
</protein>
<accession>A0A1H9D5S5</accession>
<evidence type="ECO:0000313" key="2">
    <source>
        <dbReference type="EMBL" id="SEQ08826.1"/>
    </source>
</evidence>
<dbReference type="AlphaFoldDB" id="A0A1H9D5S5"/>
<organism evidence="2 3">
    <name type="scientific">Flavobacterium urocaniciphilum</name>
    <dbReference type="NCBI Taxonomy" id="1299341"/>
    <lineage>
        <taxon>Bacteria</taxon>
        <taxon>Pseudomonadati</taxon>
        <taxon>Bacteroidota</taxon>
        <taxon>Flavobacteriia</taxon>
        <taxon>Flavobacteriales</taxon>
        <taxon>Flavobacteriaceae</taxon>
        <taxon>Flavobacterium</taxon>
    </lineage>
</organism>